<dbReference type="AlphaFoldDB" id="A0A4E0S0M8"/>
<accession>A0A4E0S0M8</accession>
<proteinExistence type="predicted"/>
<protein>
    <submittedName>
        <fullName evidence="1">Uncharacterized protein</fullName>
    </submittedName>
</protein>
<dbReference type="Proteomes" id="UP000230066">
    <property type="component" value="Unassembled WGS sequence"/>
</dbReference>
<keyword evidence="2" id="KW-1185">Reference proteome</keyword>
<reference evidence="1" key="1">
    <citation type="submission" date="2019-03" db="EMBL/GenBank/DDBJ databases">
        <title>Improved annotation for the trematode Fasciola hepatica.</title>
        <authorList>
            <person name="Choi Y.-J."/>
            <person name="Martin J."/>
            <person name="Mitreva M."/>
        </authorList>
    </citation>
    <scope>NUCLEOTIDE SEQUENCE [LARGE SCALE GENOMIC DNA]</scope>
</reference>
<sequence length="57" mass="6149">MPEGNAPLITSTVPSVGMVFTGTTALMNQSTNLREGWLYEDPGRSLYTTNTNDTSIP</sequence>
<organism evidence="1 2">
    <name type="scientific">Fasciola hepatica</name>
    <name type="common">Liver fluke</name>
    <dbReference type="NCBI Taxonomy" id="6192"/>
    <lineage>
        <taxon>Eukaryota</taxon>
        <taxon>Metazoa</taxon>
        <taxon>Spiralia</taxon>
        <taxon>Lophotrochozoa</taxon>
        <taxon>Platyhelminthes</taxon>
        <taxon>Trematoda</taxon>
        <taxon>Digenea</taxon>
        <taxon>Plagiorchiida</taxon>
        <taxon>Echinostomata</taxon>
        <taxon>Echinostomatoidea</taxon>
        <taxon>Fasciolidae</taxon>
        <taxon>Fasciola</taxon>
    </lineage>
</organism>
<evidence type="ECO:0000313" key="2">
    <source>
        <dbReference type="Proteomes" id="UP000230066"/>
    </source>
</evidence>
<gene>
    <name evidence="1" type="ORF">D915_000108</name>
</gene>
<dbReference type="EMBL" id="JXXN02000019">
    <property type="protein sequence ID" value="THD29037.1"/>
    <property type="molecule type" value="Genomic_DNA"/>
</dbReference>
<comment type="caution">
    <text evidence="1">The sequence shown here is derived from an EMBL/GenBank/DDBJ whole genome shotgun (WGS) entry which is preliminary data.</text>
</comment>
<name>A0A4E0S0M8_FASHE</name>
<evidence type="ECO:0000313" key="1">
    <source>
        <dbReference type="EMBL" id="THD29037.1"/>
    </source>
</evidence>